<name>A0A427XKX1_9TREE</name>
<comment type="caution">
    <text evidence="1">The sequence shown here is derived from an EMBL/GenBank/DDBJ whole genome shotgun (WGS) entry which is preliminary data.</text>
</comment>
<dbReference type="Gene3D" id="3.40.50.1820">
    <property type="entry name" value="alpha/beta hydrolase"/>
    <property type="match status" value="1"/>
</dbReference>
<evidence type="ECO:0000313" key="1">
    <source>
        <dbReference type="EMBL" id="RSH79404.1"/>
    </source>
</evidence>
<reference evidence="1 2" key="1">
    <citation type="submission" date="2018-11" db="EMBL/GenBank/DDBJ databases">
        <title>Genome sequence of Apiotrichum porosum DSM 27194.</title>
        <authorList>
            <person name="Aliyu H."/>
            <person name="Gorte O."/>
            <person name="Ochsenreither K."/>
        </authorList>
    </citation>
    <scope>NUCLEOTIDE SEQUENCE [LARGE SCALE GENOMIC DNA]</scope>
    <source>
        <strain evidence="1 2">DSM 27194</strain>
    </source>
</reference>
<sequence length="310" mass="35053">MSSDQKIKEFVAGQVKFFCYGARNTPLQRFPSDGGLEYETVYFPAYDGVMLEAWYIPCKGSNKLVISNHPMTFNKGGYPGSQPGFDMFGPIEVNLIPDYVHLNKAGYNVLVYDMRNHGRSQNNWGGPRVFTTGYEESKDMVGALQYAKARPETKNMDIALYARCMAANSTIVAFHRYPEFFKDIKCLVALQPVSAKTFVITGAKAQGMDGVEAAKLFDQGVYEEHGLRASQLEPQFACPSVHVPTLIAQVRKDVFVDAELDTQEIYDLIGCKEKKLFWIEGTTRRFDGYNYFPDKPEELIGWLQKYMPAK</sequence>
<dbReference type="GeneID" id="39585993"/>
<keyword evidence="2" id="KW-1185">Reference proteome</keyword>
<gene>
    <name evidence="1" type="ORF">EHS24_001450</name>
</gene>
<dbReference type="SUPFAM" id="SSF53474">
    <property type="entry name" value="alpha/beta-Hydrolases"/>
    <property type="match status" value="1"/>
</dbReference>
<dbReference type="AlphaFoldDB" id="A0A427XKX1"/>
<dbReference type="OrthoDB" id="2498029at2759"/>
<evidence type="ECO:0008006" key="3">
    <source>
        <dbReference type="Google" id="ProtNLM"/>
    </source>
</evidence>
<evidence type="ECO:0000313" key="2">
    <source>
        <dbReference type="Proteomes" id="UP000279236"/>
    </source>
</evidence>
<proteinExistence type="predicted"/>
<dbReference type="EMBL" id="RSCE01000010">
    <property type="protein sequence ID" value="RSH79404.1"/>
    <property type="molecule type" value="Genomic_DNA"/>
</dbReference>
<dbReference type="InterPro" id="IPR029058">
    <property type="entry name" value="AB_hydrolase_fold"/>
</dbReference>
<protein>
    <recommendedName>
        <fullName evidence="3">AB hydrolase-1 domain-containing protein</fullName>
    </recommendedName>
</protein>
<dbReference type="Proteomes" id="UP000279236">
    <property type="component" value="Unassembled WGS sequence"/>
</dbReference>
<accession>A0A427XKX1</accession>
<organism evidence="1 2">
    <name type="scientific">Apiotrichum porosum</name>
    <dbReference type="NCBI Taxonomy" id="105984"/>
    <lineage>
        <taxon>Eukaryota</taxon>
        <taxon>Fungi</taxon>
        <taxon>Dikarya</taxon>
        <taxon>Basidiomycota</taxon>
        <taxon>Agaricomycotina</taxon>
        <taxon>Tremellomycetes</taxon>
        <taxon>Trichosporonales</taxon>
        <taxon>Trichosporonaceae</taxon>
        <taxon>Apiotrichum</taxon>
    </lineage>
</organism>
<dbReference type="RefSeq" id="XP_028474551.1">
    <property type="nucleotide sequence ID" value="XM_028617244.1"/>
</dbReference>